<evidence type="ECO:0000259" key="1">
    <source>
        <dbReference type="Pfam" id="PF01266"/>
    </source>
</evidence>
<keyword evidence="3" id="KW-1185">Reference proteome</keyword>
<dbReference type="EMBL" id="JASNQZ010000012">
    <property type="protein sequence ID" value="KAL0948910.1"/>
    <property type="molecule type" value="Genomic_DNA"/>
</dbReference>
<gene>
    <name evidence="2" type="ORF">HGRIS_009019</name>
</gene>
<protein>
    <recommendedName>
        <fullName evidence="1">FAD dependent oxidoreductase domain-containing protein</fullName>
    </recommendedName>
</protein>
<dbReference type="InterPro" id="IPR036188">
    <property type="entry name" value="FAD/NAD-bd_sf"/>
</dbReference>
<dbReference type="Proteomes" id="UP001556367">
    <property type="component" value="Unassembled WGS sequence"/>
</dbReference>
<dbReference type="InterPro" id="IPR006076">
    <property type="entry name" value="FAD-dep_OxRdtase"/>
</dbReference>
<evidence type="ECO:0000313" key="2">
    <source>
        <dbReference type="EMBL" id="KAL0948910.1"/>
    </source>
</evidence>
<accession>A0ABR3J198</accession>
<dbReference type="Gene3D" id="3.50.50.60">
    <property type="entry name" value="FAD/NAD(P)-binding domain"/>
    <property type="match status" value="1"/>
</dbReference>
<dbReference type="PANTHER" id="PTHR13847">
    <property type="entry name" value="SARCOSINE DEHYDROGENASE-RELATED"/>
    <property type="match status" value="1"/>
</dbReference>
<proteinExistence type="predicted"/>
<evidence type="ECO:0000313" key="3">
    <source>
        <dbReference type="Proteomes" id="UP001556367"/>
    </source>
</evidence>
<dbReference type="SUPFAM" id="SSF51905">
    <property type="entry name" value="FAD/NAD(P)-binding domain"/>
    <property type="match status" value="1"/>
</dbReference>
<sequence>MGSVLSRIRLAVRSAHKSSEAYDTLLERIAQSPGTPSNTTSQSYWSIPPSGLAQHGSSSVLPSQTDVVIIGSGITGAAIARTLLNHDSKYGVKERPLRVVMLEARDCCSGATSRNGGHITPNHYSEFASLTSRHGLEAAKQIIRFRLAHLRTLIRVAEQDGILHESQCREVETFDVFLQQELFEYSKVQLEAFRREMPAESSDFVVHEGPHAISNLQLSDRTAGCISTRAGAIHPYRFITGVLTRLLKLHEESFQLFTRTPCTGIRQTASSSNFIVETPRGSIRATHVIHATEGWSSHLLEFMRGRIVPSRAFITAQRPGQGLGRAEIATEPPRVWTGQRSFVFYPTESPAVYDYLTQQPPSLVMPLFESQSYPAPSGEFMFGGGAAVGGQIDYAVMNHLGFPDDTSVDYASVTHLTGSLPLYFRNWGDENSSTADPQDERLSPQNAGRIKAVWSGVIGVSVDGNPWVGRIPKELARRQWHRPPSACVQRCDGMETLRRDDKFVRAGGPLYLAEPGEFISAGYSGEGMDNAWLCGEALASIVVGEQEASCTLSESKVLLPPSFLISKRRWKAARVETFIERILA</sequence>
<reference evidence="3" key="1">
    <citation type="submission" date="2024-06" db="EMBL/GenBank/DDBJ databases">
        <title>Multi-omics analyses provide insights into the biosynthesis of the anticancer antibiotic pleurotin in Hohenbuehelia grisea.</title>
        <authorList>
            <person name="Weaver J.A."/>
            <person name="Alberti F."/>
        </authorList>
    </citation>
    <scope>NUCLEOTIDE SEQUENCE [LARGE SCALE GENOMIC DNA]</scope>
    <source>
        <strain evidence="3">T-177</strain>
    </source>
</reference>
<name>A0ABR3J198_9AGAR</name>
<dbReference type="Gene3D" id="3.30.9.10">
    <property type="entry name" value="D-Amino Acid Oxidase, subunit A, domain 2"/>
    <property type="match status" value="1"/>
</dbReference>
<comment type="caution">
    <text evidence="2">The sequence shown here is derived from an EMBL/GenBank/DDBJ whole genome shotgun (WGS) entry which is preliminary data.</text>
</comment>
<dbReference type="Pfam" id="PF01266">
    <property type="entry name" value="DAO"/>
    <property type="match status" value="1"/>
</dbReference>
<organism evidence="2 3">
    <name type="scientific">Hohenbuehelia grisea</name>
    <dbReference type="NCBI Taxonomy" id="104357"/>
    <lineage>
        <taxon>Eukaryota</taxon>
        <taxon>Fungi</taxon>
        <taxon>Dikarya</taxon>
        <taxon>Basidiomycota</taxon>
        <taxon>Agaricomycotina</taxon>
        <taxon>Agaricomycetes</taxon>
        <taxon>Agaricomycetidae</taxon>
        <taxon>Agaricales</taxon>
        <taxon>Pleurotineae</taxon>
        <taxon>Pleurotaceae</taxon>
        <taxon>Hohenbuehelia</taxon>
    </lineage>
</organism>
<feature type="domain" description="FAD dependent oxidoreductase" evidence="1">
    <location>
        <begin position="66"/>
        <end position="540"/>
    </location>
</feature>
<dbReference type="PANTHER" id="PTHR13847:SF213">
    <property type="entry name" value="DEPENDENT OXIDOREDUCTASE, PUTATIVE-RELATED"/>
    <property type="match status" value="1"/>
</dbReference>